<gene>
    <name evidence="2" type="ORF">PHYBOEH_001780</name>
</gene>
<dbReference type="EMBL" id="JAGDFL010000014">
    <property type="protein sequence ID" value="KAG7401364.1"/>
    <property type="molecule type" value="Genomic_DNA"/>
</dbReference>
<comment type="caution">
    <text evidence="2">The sequence shown here is derived from an EMBL/GenBank/DDBJ whole genome shotgun (WGS) entry which is preliminary data.</text>
</comment>
<dbReference type="OrthoDB" id="166879at2759"/>
<keyword evidence="1" id="KW-1133">Transmembrane helix</keyword>
<dbReference type="AlphaFoldDB" id="A0A8T1X7P2"/>
<feature type="transmembrane region" description="Helical" evidence="1">
    <location>
        <begin position="55"/>
        <end position="76"/>
    </location>
</feature>
<evidence type="ECO:0000313" key="2">
    <source>
        <dbReference type="EMBL" id="KAG7401364.1"/>
    </source>
</evidence>
<name>A0A8T1X7P2_9STRA</name>
<reference evidence="2" key="1">
    <citation type="submission" date="2021-02" db="EMBL/GenBank/DDBJ databases">
        <authorList>
            <person name="Palmer J.M."/>
        </authorList>
    </citation>
    <scope>NUCLEOTIDE SEQUENCE</scope>
    <source>
        <strain evidence="2">SCRP23</strain>
    </source>
</reference>
<feature type="transmembrane region" description="Helical" evidence="1">
    <location>
        <begin position="88"/>
        <end position="108"/>
    </location>
</feature>
<keyword evidence="3" id="KW-1185">Reference proteome</keyword>
<evidence type="ECO:0000313" key="3">
    <source>
        <dbReference type="Proteomes" id="UP000693981"/>
    </source>
</evidence>
<sequence>MELVARPSRPLLVGGVALSSLGLLPLLEVGYTLRQVASAEKVRVLLTLTALDKSAITISGLYAVLGALLLALHFVDLSVIAARRSAKLIGGALAVAALLDAAVLTSVASHRGPETPWRAEVYADYESLYERQVNDVFCHAKGVQVCELGSVAEARQIFPLKNWPVDSDRAPGRRITTSCEGFKDSVQLWDYQSKMELCRLCGNVTREEEELQLQLGKEHSAEVLAAVEQLSFGELQWCGEYLAERKQDHDVGHSPYWKHRREFQALLQYDTPPCSLFFAVRVLQLLEVVAGVCCLALLRWVWALQMIKTVPHSDKGGKVDVV</sequence>
<keyword evidence="1" id="KW-0472">Membrane</keyword>
<keyword evidence="1" id="KW-0812">Transmembrane</keyword>
<dbReference type="Proteomes" id="UP000693981">
    <property type="component" value="Unassembled WGS sequence"/>
</dbReference>
<evidence type="ECO:0000256" key="1">
    <source>
        <dbReference type="SAM" id="Phobius"/>
    </source>
</evidence>
<evidence type="ECO:0008006" key="4">
    <source>
        <dbReference type="Google" id="ProtNLM"/>
    </source>
</evidence>
<proteinExistence type="predicted"/>
<organism evidence="2 3">
    <name type="scientific">Phytophthora boehmeriae</name>
    <dbReference type="NCBI Taxonomy" id="109152"/>
    <lineage>
        <taxon>Eukaryota</taxon>
        <taxon>Sar</taxon>
        <taxon>Stramenopiles</taxon>
        <taxon>Oomycota</taxon>
        <taxon>Peronosporomycetes</taxon>
        <taxon>Peronosporales</taxon>
        <taxon>Peronosporaceae</taxon>
        <taxon>Phytophthora</taxon>
    </lineage>
</organism>
<accession>A0A8T1X7P2</accession>
<protein>
    <recommendedName>
        <fullName evidence="4">Transmembrane protein</fullName>
    </recommendedName>
</protein>